<dbReference type="AlphaFoldDB" id="A0A232M745"/>
<feature type="region of interest" description="Disordered" evidence="1">
    <location>
        <begin position="345"/>
        <end position="413"/>
    </location>
</feature>
<reference evidence="2 3" key="1">
    <citation type="journal article" date="2015" name="Environ. Microbiol.">
        <title>Metagenome sequence of Elaphomyces granulatus from sporocarp tissue reveals Ascomycota ectomycorrhizal fingerprints of genome expansion and a Proteobacteria-rich microbiome.</title>
        <authorList>
            <person name="Quandt C.A."/>
            <person name="Kohler A."/>
            <person name="Hesse C.N."/>
            <person name="Sharpton T.J."/>
            <person name="Martin F."/>
            <person name="Spatafora J.W."/>
        </authorList>
    </citation>
    <scope>NUCLEOTIDE SEQUENCE [LARGE SCALE GENOMIC DNA]</scope>
    <source>
        <strain evidence="2 3">OSC145934</strain>
    </source>
</reference>
<sequence>MSVSARETLLASSPTAALLFGPSEITRSTFCQLLSCYATTAREIYKSKRVAKSRSNSAPKQLLRGPAPTVGNEVQPHEEKLNKDVEVEAFLQLDEWRYEKLPALIKERSTGDSCAKGLKQSKVAKKEGTGAYLGKDELVKLMDWKLKHGVHRSMLLGMIKANDESLVEQTTAAAFASIPNSVSISLADDAFPRTSLETLTGPLRGVGPATASLILSVAAGDAGANNQVPFFSDELYLWLCRKDYPSTGKTDTPADGGSKKSQSKTRRPNGDLNLKYNIREYKELWDEVLGFQSRLNEEAHLDGTKEEDKRIFSVLDIEKVAYVLGHINFSGFFDDKLAAVAAQPAQSESLMKSDLSVTKEEDNVDNTQGLQQGLVEDNVEDRQRDEPSTISGPAKRKRKTRQTSSVKKKVAKR</sequence>
<dbReference type="OrthoDB" id="8249012at2759"/>
<feature type="region of interest" description="Disordered" evidence="1">
    <location>
        <begin position="49"/>
        <end position="74"/>
    </location>
</feature>
<dbReference type="Proteomes" id="UP000243515">
    <property type="component" value="Unassembled WGS sequence"/>
</dbReference>
<feature type="region of interest" description="Disordered" evidence="1">
    <location>
        <begin position="248"/>
        <end position="271"/>
    </location>
</feature>
<comment type="caution">
    <text evidence="2">The sequence shown here is derived from an EMBL/GenBank/DDBJ whole genome shotgun (WGS) entry which is preliminary data.</text>
</comment>
<proteinExistence type="predicted"/>
<organism evidence="2 3">
    <name type="scientific">Elaphomyces granulatus</name>
    <dbReference type="NCBI Taxonomy" id="519963"/>
    <lineage>
        <taxon>Eukaryota</taxon>
        <taxon>Fungi</taxon>
        <taxon>Dikarya</taxon>
        <taxon>Ascomycota</taxon>
        <taxon>Pezizomycotina</taxon>
        <taxon>Eurotiomycetes</taxon>
        <taxon>Eurotiomycetidae</taxon>
        <taxon>Eurotiales</taxon>
        <taxon>Elaphomycetaceae</taxon>
        <taxon>Elaphomyces</taxon>
    </lineage>
</organism>
<dbReference type="EMBL" id="NPHW01002129">
    <property type="protein sequence ID" value="OXV12104.1"/>
    <property type="molecule type" value="Genomic_DNA"/>
</dbReference>
<evidence type="ECO:0000313" key="2">
    <source>
        <dbReference type="EMBL" id="OXV12104.1"/>
    </source>
</evidence>
<dbReference type="PANTHER" id="PTHR21521">
    <property type="entry name" value="AMUN, ISOFORM A"/>
    <property type="match status" value="1"/>
</dbReference>
<name>A0A232M745_9EURO</name>
<protein>
    <submittedName>
        <fullName evidence="2">Uncharacterized protein</fullName>
    </submittedName>
</protein>
<feature type="compositionally biased region" description="Basic residues" evidence="1">
    <location>
        <begin position="394"/>
        <end position="413"/>
    </location>
</feature>
<keyword evidence="3" id="KW-1185">Reference proteome</keyword>
<gene>
    <name evidence="2" type="ORF">Egran_00137</name>
</gene>
<accession>A0A232M745</accession>
<evidence type="ECO:0000313" key="3">
    <source>
        <dbReference type="Proteomes" id="UP000243515"/>
    </source>
</evidence>
<dbReference type="PANTHER" id="PTHR21521:SF0">
    <property type="entry name" value="AMUN, ISOFORM A"/>
    <property type="match status" value="1"/>
</dbReference>
<evidence type="ECO:0000256" key="1">
    <source>
        <dbReference type="SAM" id="MobiDB-lite"/>
    </source>
</evidence>